<dbReference type="GeneTree" id="ENSGT00940000161519"/>
<dbReference type="GO" id="GO:0003729">
    <property type="term" value="F:mRNA binding"/>
    <property type="evidence" value="ECO:0007669"/>
    <property type="project" value="TreeGrafter"/>
</dbReference>
<dbReference type="PANTHER" id="PTHR12876">
    <property type="entry name" value="N4BP1-RELATED"/>
    <property type="match status" value="1"/>
</dbReference>
<dbReference type="OMA" id="SCGYTEQ"/>
<evidence type="ECO:0000313" key="9">
    <source>
        <dbReference type="Ensembl" id="ENSACLP00000034181.1"/>
    </source>
</evidence>
<evidence type="ECO:0000259" key="5">
    <source>
        <dbReference type="Pfam" id="PF23052"/>
    </source>
</evidence>
<accession>A0A3P8QYX8</accession>
<sequence>MDDERSDAGGGEAELEDEFACAGMLRGSLTSLHSTVERIFSVAFSIGADDLPHGSNGQIWLKLRGPSASVKAAKLFVKGVVNQEEQQEIKYPGVLHCVFCGAKGLFMDSLIKSTSAHIVVVSPGFLLISGLVEPVVRAYSLITDLVERYEGTQSKRMGDGGSGESLDSRRAFKTLVEKWEDRHILDLLVLPGSVKEILLDLVKETGLGSSPSSSLTDVNTEARPHGDSEDRSKIPSALKQTVPDPSTTTERWAEGMAAGTGNDFANKDSFQGFYMSAGTRGRAEGAEERPAHSPQEVGEEHLGQATASGKEKEQELQLSMGNKEFWLLLKFFTAMGYTEEVVKRVLARTGPKEASQILDLVQQEQDRSDQEQRNRVLPNPKREDAVDLNQTEKNRPCETEHREDGGEIAGGGGAIRSDGETEEGREGEDATGDARHNQGKVSADVMNKEQEEDFVLGVLKKAAASCGYPEQNVTKLYNLLPDGSTHQLLLQLQKEGVKEAGAFREGPREMDDVVLDTGGSKLQIIPELQPYTPPEEREFDGREKIRVSRIDSSVPIEGRDIWNNKPQQSPVTLYTSQQKQHQPSKSQTPHHIILPGVKGPPMPTYASSMDPQLTNFQSHKQQGNTNYLPNPSPTKQNHHAQNNGSKHSFKQALQAPQPLFPGTKDSSPTRAMDKRGFVSTPPVVVTGEQRFLESLQIPFELKLTDQPGDPTLRTIIIDGSNVAMSHGLGHFFSCRGIALAVQHFWDRGHRQISALIPQWRQKSDPRVKEKHYLTELQQLGLLSYTPSREVQGKRISSYDDRMILQHAQKTGGVIVTNDNLRDLLDESPVWRDIIKKSLLQYTFVGDHFMVPDDPLGRGGPHLDDFLRSEHRSPNPGNHSFAGSASSFSSSKQPRSQTEVINFRDRTLGGALDALGAAGRGRGRGQGKGWDMGQKQKQYGATGHGQGVRTERSPEETASLREQLCQVFPNQDNMVTLVLQCHSAETDINVLSDLILEQQSTN</sequence>
<dbReference type="GO" id="GO:0004521">
    <property type="term" value="F:RNA endonuclease activity"/>
    <property type="evidence" value="ECO:0007669"/>
    <property type="project" value="TreeGrafter"/>
</dbReference>
<dbReference type="FunFam" id="3.40.50.11980:FF:000001">
    <property type="entry name" value="ZC3H12A isoform 1"/>
    <property type="match status" value="1"/>
</dbReference>
<dbReference type="Pfam" id="PF23255">
    <property type="entry name" value="DUF7070"/>
    <property type="match status" value="1"/>
</dbReference>
<feature type="domain" description="N4BP1 second type I KH-domain" evidence="5">
    <location>
        <begin position="83"/>
        <end position="204"/>
    </location>
</feature>
<dbReference type="GO" id="GO:0036464">
    <property type="term" value="C:cytoplasmic ribonucleoprotein granule"/>
    <property type="evidence" value="ECO:0007669"/>
    <property type="project" value="TreeGrafter"/>
</dbReference>
<reference evidence="9 10" key="1">
    <citation type="submission" date="2018-05" db="EMBL/GenBank/DDBJ databases">
        <authorList>
            <person name="Datahose"/>
        </authorList>
    </citation>
    <scope>NUCLEOTIDE SEQUENCE</scope>
</reference>
<reference evidence="9" key="4">
    <citation type="submission" date="2025-09" db="UniProtKB">
        <authorList>
            <consortium name="Ensembl"/>
        </authorList>
    </citation>
    <scope>IDENTIFICATION</scope>
</reference>
<feature type="compositionally biased region" description="Polar residues" evidence="2">
    <location>
        <begin position="605"/>
        <end position="646"/>
    </location>
</feature>
<feature type="compositionally biased region" description="Basic and acidic residues" evidence="2">
    <location>
        <begin position="364"/>
        <end position="405"/>
    </location>
</feature>
<dbReference type="Proteomes" id="UP000265100">
    <property type="component" value="Chromosome 3"/>
</dbReference>
<feature type="region of interest" description="Disordered" evidence="2">
    <location>
        <begin position="859"/>
        <end position="897"/>
    </location>
</feature>
<dbReference type="PANTHER" id="PTHR12876:SF28">
    <property type="entry name" value="PROTEIN KHNYN"/>
    <property type="match status" value="1"/>
</dbReference>
<feature type="compositionally biased region" description="Basic and acidic residues" evidence="2">
    <location>
        <begin position="860"/>
        <end position="872"/>
    </location>
</feature>
<feature type="compositionally biased region" description="Polar residues" evidence="2">
    <location>
        <begin position="564"/>
        <end position="574"/>
    </location>
</feature>
<feature type="compositionally biased region" description="Basic and acidic residues" evidence="2">
    <location>
        <begin position="417"/>
        <end position="436"/>
    </location>
</feature>
<evidence type="ECO:0000259" key="6">
    <source>
        <dbReference type="Pfam" id="PF23053"/>
    </source>
</evidence>
<dbReference type="InterPro" id="IPR056578">
    <property type="entry name" value="UBA_N4BP1_C"/>
</dbReference>
<feature type="compositionally biased region" description="Low complexity" evidence="2">
    <location>
        <begin position="879"/>
        <end position="890"/>
    </location>
</feature>
<protein>
    <submittedName>
        <fullName evidence="9">Uncharacterized protein</fullName>
    </submittedName>
</protein>
<name>A0A3P8QYX8_ASTCA</name>
<feature type="region of interest" description="Disordered" evidence="2">
    <location>
        <begin position="361"/>
        <end position="439"/>
    </location>
</feature>
<feature type="region of interest" description="Disordered" evidence="2">
    <location>
        <begin position="913"/>
        <end position="955"/>
    </location>
</feature>
<feature type="region of interest" description="Disordered" evidence="2">
    <location>
        <begin position="656"/>
        <end position="675"/>
    </location>
</feature>
<gene>
    <name evidence="9" type="primary">KHNYN</name>
</gene>
<evidence type="ECO:0000259" key="4">
    <source>
        <dbReference type="Pfam" id="PF23050"/>
    </source>
</evidence>
<feature type="domain" description="N4BP1 C-terminal UBA" evidence="7">
    <location>
        <begin position="950"/>
        <end position="996"/>
    </location>
</feature>
<feature type="domain" description="DUF7070" evidence="8">
    <location>
        <begin position="450"/>
        <end position="496"/>
    </location>
</feature>
<evidence type="ECO:0000256" key="2">
    <source>
        <dbReference type="SAM" id="MobiDB-lite"/>
    </source>
</evidence>
<reference evidence="10" key="2">
    <citation type="submission" date="2023-03" db="EMBL/GenBank/DDBJ databases">
        <authorList>
            <consortium name="Wellcome Sanger Institute Data Sharing"/>
        </authorList>
    </citation>
    <scope>NUCLEOTIDE SEQUENCE [LARGE SCALE GENOMIC DNA]</scope>
</reference>
<dbReference type="AlphaFoldDB" id="A0A3P8QYX8"/>
<dbReference type="OrthoDB" id="392925at2759"/>
<dbReference type="Pfam" id="PF23050">
    <property type="entry name" value="KH_N4BP1_1st"/>
    <property type="match status" value="1"/>
</dbReference>
<feature type="compositionally biased region" description="Gly residues" evidence="2">
    <location>
        <begin position="917"/>
        <end position="929"/>
    </location>
</feature>
<dbReference type="InterPro" id="IPR056629">
    <property type="entry name" value="KH_N4BP1_1st"/>
</dbReference>
<feature type="compositionally biased region" description="Basic and acidic residues" evidence="2">
    <location>
        <begin position="281"/>
        <end position="291"/>
    </location>
</feature>
<dbReference type="InterPro" id="IPR056630">
    <property type="entry name" value="KH_N4BP1_2nd"/>
</dbReference>
<dbReference type="InterPro" id="IPR036612">
    <property type="entry name" value="KH_dom_type_1_sf"/>
</dbReference>
<evidence type="ECO:0000259" key="3">
    <source>
        <dbReference type="Pfam" id="PF11977"/>
    </source>
</evidence>
<dbReference type="Pfam" id="PF23053">
    <property type="entry name" value="UBA_N4BP1"/>
    <property type="match status" value="1"/>
</dbReference>
<dbReference type="InterPro" id="IPR056631">
    <property type="entry name" value="UBA_N4BP1"/>
</dbReference>
<dbReference type="Pfam" id="PF11977">
    <property type="entry name" value="RNase_Zc3h12a"/>
    <property type="match status" value="1"/>
</dbReference>
<dbReference type="GO" id="GO:0005634">
    <property type="term" value="C:nucleus"/>
    <property type="evidence" value="ECO:0007669"/>
    <property type="project" value="TreeGrafter"/>
</dbReference>
<feature type="region of interest" description="Disordered" evidence="2">
    <location>
        <begin position="280"/>
        <end position="316"/>
    </location>
</feature>
<dbReference type="Bgee" id="ENSACLG00000023145">
    <property type="expression patterns" value="Expressed in liver and 4 other cell types or tissues"/>
</dbReference>
<dbReference type="SUPFAM" id="SSF54791">
    <property type="entry name" value="Eukaryotic type KH-domain (KH-domain type I)"/>
    <property type="match status" value="1"/>
</dbReference>
<organism evidence="9 10">
    <name type="scientific">Astatotilapia calliptera</name>
    <name type="common">Eastern happy</name>
    <name type="synonym">Chromis callipterus</name>
    <dbReference type="NCBI Taxonomy" id="8154"/>
    <lineage>
        <taxon>Eukaryota</taxon>
        <taxon>Metazoa</taxon>
        <taxon>Chordata</taxon>
        <taxon>Craniata</taxon>
        <taxon>Vertebrata</taxon>
        <taxon>Euteleostomi</taxon>
        <taxon>Actinopterygii</taxon>
        <taxon>Neopterygii</taxon>
        <taxon>Teleostei</taxon>
        <taxon>Neoteleostei</taxon>
        <taxon>Acanthomorphata</taxon>
        <taxon>Ovalentaria</taxon>
        <taxon>Cichlomorphae</taxon>
        <taxon>Cichliformes</taxon>
        <taxon>Cichlidae</taxon>
        <taxon>African cichlids</taxon>
        <taxon>Pseudocrenilabrinae</taxon>
        <taxon>Haplochromini</taxon>
        <taxon>Astatotilapia</taxon>
    </lineage>
</organism>
<dbReference type="InterPro" id="IPR055498">
    <property type="entry name" value="DUF7070"/>
</dbReference>
<dbReference type="Pfam" id="PF23052">
    <property type="entry name" value="KH_N4BP1_2nd"/>
    <property type="match status" value="1"/>
</dbReference>
<feature type="domain" description="RNase NYN" evidence="3">
    <location>
        <begin position="712"/>
        <end position="864"/>
    </location>
</feature>
<evidence type="ECO:0000313" key="10">
    <source>
        <dbReference type="Proteomes" id="UP000265100"/>
    </source>
</evidence>
<reference evidence="9" key="3">
    <citation type="submission" date="2025-08" db="UniProtKB">
        <authorList>
            <consortium name="Ensembl"/>
        </authorList>
    </citation>
    <scope>IDENTIFICATION</scope>
</reference>
<feature type="compositionally biased region" description="Basic and acidic residues" evidence="2">
    <location>
        <begin position="220"/>
        <end position="233"/>
    </location>
</feature>
<dbReference type="STRING" id="8154.ENSACLP00000034181"/>
<dbReference type="InterPro" id="IPR021869">
    <property type="entry name" value="RNase_Zc3h12_NYN"/>
</dbReference>
<dbReference type="Gene3D" id="3.40.50.11980">
    <property type="match status" value="1"/>
</dbReference>
<feature type="compositionally biased region" description="Low complexity" evidence="2">
    <location>
        <begin position="575"/>
        <end position="589"/>
    </location>
</feature>
<dbReference type="Pfam" id="PF23054">
    <property type="entry name" value="UBA_N4BP1_C"/>
    <property type="match status" value="1"/>
</dbReference>
<feature type="region of interest" description="Disordered" evidence="2">
    <location>
        <begin position="207"/>
        <end position="249"/>
    </location>
</feature>
<proteinExistence type="inferred from homology"/>
<feature type="region of interest" description="Disordered" evidence="2">
    <location>
        <begin position="558"/>
        <end position="649"/>
    </location>
</feature>
<evidence type="ECO:0000259" key="8">
    <source>
        <dbReference type="Pfam" id="PF23255"/>
    </source>
</evidence>
<evidence type="ECO:0000256" key="1">
    <source>
        <dbReference type="ARBA" id="ARBA00038274"/>
    </source>
</evidence>
<keyword evidence="10" id="KW-1185">Reference proteome</keyword>
<dbReference type="InterPro" id="IPR051101">
    <property type="entry name" value="ZC3H12/N4BP1_RNase_Reg"/>
</dbReference>
<dbReference type="Ensembl" id="ENSACLT00000034992.2">
    <property type="protein sequence ID" value="ENSACLP00000034181.1"/>
    <property type="gene ID" value="ENSACLG00000023145.2"/>
</dbReference>
<feature type="domain" description="N4BP1 first type I KH-domain" evidence="4">
    <location>
        <begin position="17"/>
        <end position="82"/>
    </location>
</feature>
<evidence type="ECO:0000259" key="7">
    <source>
        <dbReference type="Pfam" id="PF23054"/>
    </source>
</evidence>
<feature type="domain" description="N4BP1 UBA-like" evidence="6">
    <location>
        <begin position="323"/>
        <end position="367"/>
    </location>
</feature>
<comment type="similarity">
    <text evidence="1">Belongs to the N4BP1 family.</text>
</comment>